<protein>
    <recommendedName>
        <fullName evidence="2">Pyridoxal phosphate homeostasis protein</fullName>
        <shortName evidence="2">PLP homeostasis protein</shortName>
    </recommendedName>
</protein>
<dbReference type="PANTHER" id="PTHR10146:SF14">
    <property type="entry name" value="PYRIDOXAL PHOSPHATE HOMEOSTASIS PROTEIN"/>
    <property type="match status" value="1"/>
</dbReference>
<comment type="similarity">
    <text evidence="2 4">Belongs to the pyridoxal phosphate-binding protein YggS/PROSC family.</text>
</comment>
<dbReference type="GO" id="GO:0030170">
    <property type="term" value="F:pyridoxal phosphate binding"/>
    <property type="evidence" value="ECO:0007669"/>
    <property type="project" value="UniProtKB-UniRule"/>
</dbReference>
<evidence type="ECO:0000256" key="2">
    <source>
        <dbReference type="HAMAP-Rule" id="MF_02087"/>
    </source>
</evidence>
<reference evidence="6 7" key="1">
    <citation type="submission" date="2017-08" db="EMBL/GenBank/DDBJ databases">
        <title>Infants hospitalized years apart are colonized by the same room-sourced microbial strains.</title>
        <authorList>
            <person name="Brooks B."/>
            <person name="Olm M.R."/>
            <person name="Firek B.A."/>
            <person name="Baker R."/>
            <person name="Thomas B.C."/>
            <person name="Morowitz M.J."/>
            <person name="Banfield J.F."/>
        </authorList>
    </citation>
    <scope>NUCLEOTIDE SEQUENCE [LARGE SCALE GENOMIC DNA]</scope>
    <source>
        <strain evidence="6">S2_005_002_R2_34</strain>
    </source>
</reference>
<dbReference type="HAMAP" id="MF_02087">
    <property type="entry name" value="PLP_homeostasis"/>
    <property type="match status" value="1"/>
</dbReference>
<evidence type="ECO:0000313" key="7">
    <source>
        <dbReference type="Proteomes" id="UP000249185"/>
    </source>
</evidence>
<evidence type="ECO:0000313" key="6">
    <source>
        <dbReference type="EMBL" id="PZQ52141.1"/>
    </source>
</evidence>
<comment type="function">
    <text evidence="2">Pyridoxal 5'-phosphate (PLP)-binding protein, which is involved in PLP homeostasis.</text>
</comment>
<dbReference type="Proteomes" id="UP000249185">
    <property type="component" value="Unassembled WGS sequence"/>
</dbReference>
<evidence type="ECO:0000256" key="1">
    <source>
        <dbReference type="ARBA" id="ARBA00022898"/>
    </source>
</evidence>
<proteinExistence type="inferred from homology"/>
<organism evidence="6 7">
    <name type="scientific">Rhodovulum sulfidophilum</name>
    <name type="common">Rhodobacter sulfidophilus</name>
    <dbReference type="NCBI Taxonomy" id="35806"/>
    <lineage>
        <taxon>Bacteria</taxon>
        <taxon>Pseudomonadati</taxon>
        <taxon>Pseudomonadota</taxon>
        <taxon>Alphaproteobacteria</taxon>
        <taxon>Rhodobacterales</taxon>
        <taxon>Paracoccaceae</taxon>
        <taxon>Rhodovulum</taxon>
    </lineage>
</organism>
<dbReference type="InterPro" id="IPR029066">
    <property type="entry name" value="PLP-binding_barrel"/>
</dbReference>
<evidence type="ECO:0000256" key="3">
    <source>
        <dbReference type="PIRSR" id="PIRSR004848-1"/>
    </source>
</evidence>
<feature type="domain" description="Alanine racemase N-terminal" evidence="5">
    <location>
        <begin position="6"/>
        <end position="215"/>
    </location>
</feature>
<gene>
    <name evidence="6" type="ORF">DI556_00245</name>
</gene>
<accession>A0A2W5NF48</accession>
<comment type="caution">
    <text evidence="6">The sequence shown here is derived from an EMBL/GenBank/DDBJ whole genome shotgun (WGS) entry which is preliminary data.</text>
</comment>
<dbReference type="PANTHER" id="PTHR10146">
    <property type="entry name" value="PROLINE SYNTHETASE CO-TRANSCRIBED BACTERIAL HOMOLOG PROTEIN"/>
    <property type="match status" value="1"/>
</dbReference>
<dbReference type="FunFam" id="3.20.20.10:FF:000018">
    <property type="entry name" value="Pyridoxal phosphate homeostasis protein"/>
    <property type="match status" value="1"/>
</dbReference>
<feature type="modified residue" description="N6-(pyridoxal phosphate)lysine" evidence="2 3">
    <location>
        <position position="31"/>
    </location>
</feature>
<dbReference type="CDD" id="cd00635">
    <property type="entry name" value="PLPDE_III_YBL036c_like"/>
    <property type="match status" value="1"/>
</dbReference>
<dbReference type="Gene3D" id="3.20.20.10">
    <property type="entry name" value="Alanine racemase"/>
    <property type="match status" value="1"/>
</dbReference>
<dbReference type="SUPFAM" id="SSF51419">
    <property type="entry name" value="PLP-binding barrel"/>
    <property type="match status" value="1"/>
</dbReference>
<keyword evidence="1 2" id="KW-0663">Pyridoxal phosphate</keyword>
<name>A0A2W5NF48_RHOSU</name>
<sequence>MSLADIRDRVARATAEAGRTAGSVTLIAVSKTQPLDRVVDALERGHRIFGENRVQEAHGKWPALRERFGSVELHLLGPLQSNKLARAMELFDAIHSLDREKLASRIATTAQAMGRCPALFVQVNTGREAQKAGVDPEEIDAFLKACRSVYDLPVAGLMTIPPVEADPRPHFAMLREMAARNGVSGLSMGMSDDFEIAIAEGATHVRVGSAIFGARAPAPREAGADA</sequence>
<dbReference type="AlphaFoldDB" id="A0A2W5NF48"/>
<dbReference type="EMBL" id="QFPW01000001">
    <property type="protein sequence ID" value="PZQ52141.1"/>
    <property type="molecule type" value="Genomic_DNA"/>
</dbReference>
<dbReference type="InterPro" id="IPR001608">
    <property type="entry name" value="Ala_racemase_N"/>
</dbReference>
<evidence type="ECO:0000259" key="5">
    <source>
        <dbReference type="Pfam" id="PF01168"/>
    </source>
</evidence>
<dbReference type="InterPro" id="IPR011078">
    <property type="entry name" value="PyrdxlP_homeostasis"/>
</dbReference>
<evidence type="ECO:0000256" key="4">
    <source>
        <dbReference type="RuleBase" id="RU004514"/>
    </source>
</evidence>
<dbReference type="PIRSF" id="PIRSF004848">
    <property type="entry name" value="YBL036c_PLPDEIII"/>
    <property type="match status" value="1"/>
</dbReference>
<comment type="cofactor">
    <cofactor evidence="3">
        <name>pyridoxal 5'-phosphate</name>
        <dbReference type="ChEBI" id="CHEBI:597326"/>
    </cofactor>
</comment>
<dbReference type="Pfam" id="PF01168">
    <property type="entry name" value="Ala_racemase_N"/>
    <property type="match status" value="1"/>
</dbReference>
<dbReference type="NCBIfam" id="TIGR00044">
    <property type="entry name" value="YggS family pyridoxal phosphate-dependent enzyme"/>
    <property type="match status" value="1"/>
</dbReference>